<dbReference type="InterPro" id="IPR007345">
    <property type="entry name" value="Polysacch_pyruvyl_Trfase"/>
</dbReference>
<dbReference type="RefSeq" id="WP_153089411.1">
    <property type="nucleotide sequence ID" value="NZ_VZAH01000058.1"/>
</dbReference>
<proteinExistence type="predicted"/>
<evidence type="ECO:0000313" key="2">
    <source>
        <dbReference type="EMBL" id="MQP13905.1"/>
    </source>
</evidence>
<protein>
    <submittedName>
        <fullName evidence="2">Polysaccharide pyruvyl transferase family protein</fullName>
    </submittedName>
</protein>
<comment type="caution">
    <text evidence="2">The sequence shown here is derived from an EMBL/GenBank/DDBJ whole genome shotgun (WGS) entry which is preliminary data.</text>
</comment>
<organism evidence="2 3">
    <name type="scientific">Segatella copri</name>
    <dbReference type="NCBI Taxonomy" id="165179"/>
    <lineage>
        <taxon>Bacteria</taxon>
        <taxon>Pseudomonadati</taxon>
        <taxon>Bacteroidota</taxon>
        <taxon>Bacteroidia</taxon>
        <taxon>Bacteroidales</taxon>
        <taxon>Prevotellaceae</taxon>
        <taxon>Segatella</taxon>
    </lineage>
</organism>
<feature type="domain" description="Polysaccharide pyruvyl transferase" evidence="1">
    <location>
        <begin position="14"/>
        <end position="315"/>
    </location>
</feature>
<dbReference type="OrthoDB" id="9799278at2"/>
<evidence type="ECO:0000259" key="1">
    <source>
        <dbReference type="Pfam" id="PF04230"/>
    </source>
</evidence>
<evidence type="ECO:0000313" key="3">
    <source>
        <dbReference type="Proteomes" id="UP000477980"/>
    </source>
</evidence>
<dbReference type="GO" id="GO:0016740">
    <property type="term" value="F:transferase activity"/>
    <property type="evidence" value="ECO:0007669"/>
    <property type="project" value="UniProtKB-KW"/>
</dbReference>
<dbReference type="Pfam" id="PF04230">
    <property type="entry name" value="PS_pyruv_trans"/>
    <property type="match status" value="1"/>
</dbReference>
<reference evidence="2 3" key="1">
    <citation type="submission" date="2019-09" db="EMBL/GenBank/DDBJ databases">
        <title>Distinct polysaccharide growth profiles of human intestinal Prevotella copri isolates.</title>
        <authorList>
            <person name="Fehlner-Peach H."/>
            <person name="Magnabosco C."/>
            <person name="Raghavan V."/>
            <person name="Scher J.U."/>
            <person name="Tett A."/>
            <person name="Cox L.M."/>
            <person name="Gottsegen C."/>
            <person name="Watters A."/>
            <person name="Wiltshire- Gordon J.D."/>
            <person name="Segata N."/>
            <person name="Bonneau R."/>
            <person name="Littman D.R."/>
        </authorList>
    </citation>
    <scope>NUCLEOTIDE SEQUENCE [LARGE SCALE GENOMIC DNA]</scope>
    <source>
        <strain evidence="3">iAA917</strain>
    </source>
</reference>
<keyword evidence="2" id="KW-0808">Transferase</keyword>
<dbReference type="AlphaFoldDB" id="A0A6G1VK31"/>
<dbReference type="Proteomes" id="UP000477980">
    <property type="component" value="Unassembled WGS sequence"/>
</dbReference>
<dbReference type="EMBL" id="VZAH01000058">
    <property type="protein sequence ID" value="MQP13905.1"/>
    <property type="molecule type" value="Genomic_DNA"/>
</dbReference>
<gene>
    <name evidence="2" type="ORF">F7D25_05680</name>
</gene>
<name>A0A6G1VK31_9BACT</name>
<sequence>MKIGIVTFWQTRDNYGQMLQGLALQYKLKEMGHEPFLIRYAHTEHGYSLVERVVNAVKNILKFQWNKIILKRKRLPSISEKDKRRAFGEFKKRYLNQSDKVYYTLSELRKEPPGADCYIVGSDQVWSRSLTGGDGRVFYLDFGPKNIKRLSYAASFGNAQFDEKRLELLKKRISNYCAVSVREKTGKEICKKAGVDAVHVLDPTMLLNVEDYVKIFGLKKEKENNIFIYALNISKPEEIGWYEIKKYAEKENCKVLITPSSGYIECSEMFGKNEHYTYNTITEWCNMIFSSKLVVTTSFHGVVFSILFHTPFVYVPLNGKFEKGNSRVLDLLDLLNLQSRIYLPTSNINSIIENYIDWKTVDDLLKGKQKESLDFLQKALKK</sequence>
<accession>A0A6G1VK31</accession>